<sequence>MAEDRPRFPVGTKLRYRATGTVSEVVADYHFHPNVAETAQITDDRYYVVETNGHRSVAFHGVLALDSDVIYQPGADDDQAADDPPDT</sequence>
<dbReference type="AlphaFoldDB" id="A0A3R9E8G5"/>
<dbReference type="Proteomes" id="UP000267081">
    <property type="component" value="Unassembled WGS sequence"/>
</dbReference>
<dbReference type="RefSeq" id="WP_125305592.1">
    <property type="nucleotide sequence ID" value="NZ_RSEC01000006.1"/>
</dbReference>
<protein>
    <submittedName>
        <fullName evidence="1">Uncharacterized protein</fullName>
    </submittedName>
</protein>
<keyword evidence="2" id="KW-1185">Reference proteome</keyword>
<organism evidence="1 2">
    <name type="scientific">Amycolatopsis eburnea</name>
    <dbReference type="NCBI Taxonomy" id="2267691"/>
    <lineage>
        <taxon>Bacteria</taxon>
        <taxon>Bacillati</taxon>
        <taxon>Actinomycetota</taxon>
        <taxon>Actinomycetes</taxon>
        <taxon>Pseudonocardiales</taxon>
        <taxon>Pseudonocardiaceae</taxon>
        <taxon>Amycolatopsis</taxon>
    </lineage>
</organism>
<name>A0A3R9E8G5_9PSEU</name>
<evidence type="ECO:0000313" key="1">
    <source>
        <dbReference type="EMBL" id="RSD26335.1"/>
    </source>
</evidence>
<reference evidence="1 2" key="1">
    <citation type="submission" date="2018-12" db="EMBL/GenBank/DDBJ databases">
        <title>Amycolatopsis eburnea sp. nov. actinomycete associate with arbuscular mycorrhiza fungal spore.</title>
        <authorList>
            <person name="Lumyong S."/>
            <person name="Chaiya L."/>
        </authorList>
    </citation>
    <scope>NUCLEOTIDE SEQUENCE [LARGE SCALE GENOMIC DNA]</scope>
    <source>
        <strain evidence="1 2">GLM-1</strain>
    </source>
</reference>
<proteinExistence type="predicted"/>
<comment type="caution">
    <text evidence="1">The sequence shown here is derived from an EMBL/GenBank/DDBJ whole genome shotgun (WGS) entry which is preliminary data.</text>
</comment>
<gene>
    <name evidence="1" type="ORF">EIY87_00280</name>
</gene>
<evidence type="ECO:0000313" key="2">
    <source>
        <dbReference type="Proteomes" id="UP000267081"/>
    </source>
</evidence>
<dbReference type="EMBL" id="RSEC01000006">
    <property type="protein sequence ID" value="RSD26335.1"/>
    <property type="molecule type" value="Genomic_DNA"/>
</dbReference>
<accession>A0A3R9E8G5</accession>